<dbReference type="InterPro" id="IPR051450">
    <property type="entry name" value="Gfo/Idh/MocA_Oxidoreductases"/>
</dbReference>
<gene>
    <name evidence="3" type="ORF">E1269_20735</name>
</gene>
<name>A0A4R5CTX9_9ACTN</name>
<dbReference type="RefSeq" id="WP_131898067.1">
    <property type="nucleotide sequence ID" value="NZ_SMKZ01000033.1"/>
</dbReference>
<proteinExistence type="predicted"/>
<dbReference type="Pfam" id="PF01408">
    <property type="entry name" value="GFO_IDH_MocA"/>
    <property type="match status" value="1"/>
</dbReference>
<organism evidence="3 4">
    <name type="scientific">Jiangella asiatica</name>
    <dbReference type="NCBI Taxonomy" id="2530372"/>
    <lineage>
        <taxon>Bacteria</taxon>
        <taxon>Bacillati</taxon>
        <taxon>Actinomycetota</taxon>
        <taxon>Actinomycetes</taxon>
        <taxon>Jiangellales</taxon>
        <taxon>Jiangellaceae</taxon>
        <taxon>Jiangella</taxon>
    </lineage>
</organism>
<comment type="caution">
    <text evidence="3">The sequence shown here is derived from an EMBL/GenBank/DDBJ whole genome shotgun (WGS) entry which is preliminary data.</text>
</comment>
<evidence type="ECO:0000259" key="2">
    <source>
        <dbReference type="Pfam" id="PF22725"/>
    </source>
</evidence>
<dbReference type="SUPFAM" id="SSF55347">
    <property type="entry name" value="Glyceraldehyde-3-phosphate dehydrogenase-like, C-terminal domain"/>
    <property type="match status" value="1"/>
</dbReference>
<evidence type="ECO:0000313" key="3">
    <source>
        <dbReference type="EMBL" id="TDE03087.1"/>
    </source>
</evidence>
<accession>A0A4R5CTX9</accession>
<dbReference type="EMBL" id="SMKZ01000033">
    <property type="protein sequence ID" value="TDE03087.1"/>
    <property type="molecule type" value="Genomic_DNA"/>
</dbReference>
<protein>
    <submittedName>
        <fullName evidence="3">Gfo/Idh/MocA family oxidoreductase</fullName>
    </submittedName>
</protein>
<dbReference type="PANTHER" id="PTHR43377">
    <property type="entry name" value="BILIVERDIN REDUCTASE A"/>
    <property type="match status" value="1"/>
</dbReference>
<dbReference type="AlphaFoldDB" id="A0A4R5CTX9"/>
<dbReference type="SUPFAM" id="SSF51735">
    <property type="entry name" value="NAD(P)-binding Rossmann-fold domains"/>
    <property type="match status" value="1"/>
</dbReference>
<feature type="domain" description="GFO/IDH/MocA-like oxidoreductase" evidence="2">
    <location>
        <begin position="132"/>
        <end position="251"/>
    </location>
</feature>
<dbReference type="GO" id="GO:0000166">
    <property type="term" value="F:nucleotide binding"/>
    <property type="evidence" value="ECO:0007669"/>
    <property type="project" value="InterPro"/>
</dbReference>
<evidence type="ECO:0000313" key="4">
    <source>
        <dbReference type="Proteomes" id="UP000294739"/>
    </source>
</evidence>
<dbReference type="OrthoDB" id="9792085at2"/>
<dbReference type="Proteomes" id="UP000294739">
    <property type="component" value="Unassembled WGS sequence"/>
</dbReference>
<dbReference type="InParanoid" id="A0A4R5CTX9"/>
<evidence type="ECO:0000259" key="1">
    <source>
        <dbReference type="Pfam" id="PF01408"/>
    </source>
</evidence>
<dbReference type="Gene3D" id="3.30.360.10">
    <property type="entry name" value="Dihydrodipicolinate Reductase, domain 2"/>
    <property type="match status" value="1"/>
</dbReference>
<dbReference type="InterPro" id="IPR055170">
    <property type="entry name" value="GFO_IDH_MocA-like_dom"/>
</dbReference>
<dbReference type="InterPro" id="IPR000683">
    <property type="entry name" value="Gfo/Idh/MocA-like_OxRdtase_N"/>
</dbReference>
<keyword evidence="4" id="KW-1185">Reference proteome</keyword>
<dbReference type="Pfam" id="PF22725">
    <property type="entry name" value="GFO_IDH_MocA_C3"/>
    <property type="match status" value="1"/>
</dbReference>
<dbReference type="PANTHER" id="PTHR43377:SF1">
    <property type="entry name" value="BILIVERDIN REDUCTASE A"/>
    <property type="match status" value="1"/>
</dbReference>
<reference evidence="3 4" key="1">
    <citation type="submission" date="2019-03" db="EMBL/GenBank/DDBJ databases">
        <title>Draft genome sequences of novel Actinobacteria.</title>
        <authorList>
            <person name="Sahin N."/>
            <person name="Ay H."/>
            <person name="Saygin H."/>
        </authorList>
    </citation>
    <scope>NUCLEOTIDE SEQUENCE [LARGE SCALE GENOMIC DNA]</scope>
    <source>
        <strain evidence="3 4">5K138</strain>
    </source>
</reference>
<feature type="domain" description="Gfo/Idh/MocA-like oxidoreductase N-terminal" evidence="1">
    <location>
        <begin position="5"/>
        <end position="121"/>
    </location>
</feature>
<sequence length="333" mass="35426">MTQVRLGLVGAGDVAAKHLQAAVGLGDVTFAGVYDVVPDQADALARAYDVPAYASFDAMVDGAGLDAVVVAVPTLAHPDVVRAAAERKLHVLVEKPMAVSVADCDAMLAVCREAGVLVGVCHAMQRQHARLRAAKRVIDSGELGDVVLMSARRTLHYPADRPAWMRRRSAAGGGVLFNTGTYAIEEFQWLAGALIRRVLAAATGPRDADDVETDGLAVVELANGVHASVVELGSGFPHTEEMNVVLEKGALHLSHAHGLWRHSAGEAIQLVPRSAPPQADYWQALAYQLTDFGRAVRDRRTPEVDGEWGRSVVAAAVAIYDSARFGRPVRVPT</sequence>
<dbReference type="Gene3D" id="3.40.50.720">
    <property type="entry name" value="NAD(P)-binding Rossmann-like Domain"/>
    <property type="match status" value="1"/>
</dbReference>
<dbReference type="InterPro" id="IPR036291">
    <property type="entry name" value="NAD(P)-bd_dom_sf"/>
</dbReference>